<dbReference type="RefSeq" id="WP_210207374.1">
    <property type="nucleotide sequence ID" value="NZ_NPEV01000016.1"/>
</dbReference>
<dbReference type="AlphaFoldDB" id="A0A327JRS1"/>
<gene>
    <name evidence="2" type="ORF">CH339_09425</name>
</gene>
<protein>
    <submittedName>
        <fullName evidence="2">Uncharacterized protein</fullName>
    </submittedName>
</protein>
<evidence type="ECO:0000313" key="2">
    <source>
        <dbReference type="EMBL" id="RAI27592.1"/>
    </source>
</evidence>
<feature type="region of interest" description="Disordered" evidence="1">
    <location>
        <begin position="76"/>
        <end position="95"/>
    </location>
</feature>
<accession>A0A327JRS1</accession>
<keyword evidence="3" id="KW-1185">Reference proteome</keyword>
<comment type="caution">
    <text evidence="2">The sequence shown here is derived from an EMBL/GenBank/DDBJ whole genome shotgun (WGS) entry which is preliminary data.</text>
</comment>
<proteinExistence type="predicted"/>
<dbReference type="EMBL" id="NPEV01000016">
    <property type="protein sequence ID" value="RAI27592.1"/>
    <property type="molecule type" value="Genomic_DNA"/>
</dbReference>
<feature type="region of interest" description="Disordered" evidence="1">
    <location>
        <begin position="17"/>
        <end position="42"/>
    </location>
</feature>
<dbReference type="Proteomes" id="UP000249299">
    <property type="component" value="Unassembled WGS sequence"/>
</dbReference>
<evidence type="ECO:0000256" key="1">
    <source>
        <dbReference type="SAM" id="MobiDB-lite"/>
    </source>
</evidence>
<organism evidence="2 3">
    <name type="scientific">Rhodobium orientis</name>
    <dbReference type="NCBI Taxonomy" id="34017"/>
    <lineage>
        <taxon>Bacteria</taxon>
        <taxon>Pseudomonadati</taxon>
        <taxon>Pseudomonadota</taxon>
        <taxon>Alphaproteobacteria</taxon>
        <taxon>Hyphomicrobiales</taxon>
        <taxon>Rhodobiaceae</taxon>
        <taxon>Rhodobium</taxon>
    </lineage>
</organism>
<evidence type="ECO:0000313" key="3">
    <source>
        <dbReference type="Proteomes" id="UP000249299"/>
    </source>
</evidence>
<name>A0A327JRS1_9HYPH</name>
<feature type="non-terminal residue" evidence="2">
    <location>
        <position position="95"/>
    </location>
</feature>
<sequence length="95" mass="10330">MTTYTAAHWGVYEVDPSAAEGPTIRPVAGDPDPSSIGLHQLDPGLNRTRVRRPAVRKSWLEHGPGARTDLRGRTHRLTSRQATLKAPSPLAQVAE</sequence>
<reference evidence="2 3" key="1">
    <citation type="submission" date="2017-07" db="EMBL/GenBank/DDBJ databases">
        <title>Draft Genome Sequences of Select Purple Nonsulfur Bacteria.</title>
        <authorList>
            <person name="Lasarre B."/>
            <person name="Mckinlay J.B."/>
        </authorList>
    </citation>
    <scope>NUCLEOTIDE SEQUENCE [LARGE SCALE GENOMIC DNA]</scope>
    <source>
        <strain evidence="2 3">DSM 11290</strain>
    </source>
</reference>